<keyword evidence="2" id="KW-1185">Reference proteome</keyword>
<sequence>MSLLSPCLDRTLSSKTRFRGRLQRWLRAVLDSMPMSRRRERWGMIHRFAKESGRHCRDRSE</sequence>
<proteinExistence type="predicted"/>
<dbReference type="OrthoDB" id="10005291at2"/>
<protein>
    <submittedName>
        <fullName evidence="1">Uncharacterized protein</fullName>
    </submittedName>
</protein>
<accession>W9VD83</accession>
<dbReference type="EMBL" id="AONC01000034">
    <property type="protein sequence ID" value="EXJ14941.1"/>
    <property type="molecule type" value="Genomic_DNA"/>
</dbReference>
<dbReference type="Proteomes" id="UP000019460">
    <property type="component" value="Unassembled WGS sequence"/>
</dbReference>
<evidence type="ECO:0000313" key="2">
    <source>
        <dbReference type="Proteomes" id="UP000019460"/>
    </source>
</evidence>
<name>W9VD83_9GAMM</name>
<dbReference type="AlphaFoldDB" id="W9VD83"/>
<comment type="caution">
    <text evidence="1">The sequence shown here is derived from an EMBL/GenBank/DDBJ whole genome shotgun (WGS) entry which is preliminary data.</text>
</comment>
<dbReference type="RefSeq" id="WP_043753891.1">
    <property type="nucleotide sequence ID" value="NZ_AONC01000034.1"/>
</dbReference>
<reference evidence="1 2" key="1">
    <citation type="submission" date="2012-11" db="EMBL/GenBank/DDBJ databases">
        <title>Genome assembly of Thiorhodococcus sp. AK35.</title>
        <authorList>
            <person name="Nupur N."/>
            <person name="Khatri I."/>
            <person name="Subramanian S."/>
            <person name="Pinnaka A."/>
        </authorList>
    </citation>
    <scope>NUCLEOTIDE SEQUENCE [LARGE SCALE GENOMIC DNA]</scope>
    <source>
        <strain evidence="1 2">AK35</strain>
    </source>
</reference>
<dbReference type="STRING" id="1249627.D779_1996"/>
<gene>
    <name evidence="1" type="ORF">D779_1996</name>
</gene>
<organism evidence="1 2">
    <name type="scientific">Imhoffiella purpurea</name>
    <dbReference type="NCBI Taxonomy" id="1249627"/>
    <lineage>
        <taxon>Bacteria</taxon>
        <taxon>Pseudomonadati</taxon>
        <taxon>Pseudomonadota</taxon>
        <taxon>Gammaproteobacteria</taxon>
        <taxon>Chromatiales</taxon>
        <taxon>Chromatiaceae</taxon>
        <taxon>Imhoffiella</taxon>
    </lineage>
</organism>
<evidence type="ECO:0000313" key="1">
    <source>
        <dbReference type="EMBL" id="EXJ14941.1"/>
    </source>
</evidence>